<gene>
    <name evidence="3" type="ORF">TPAR_06218</name>
</gene>
<dbReference type="GO" id="GO:0003677">
    <property type="term" value="F:DNA binding"/>
    <property type="evidence" value="ECO:0007669"/>
    <property type="project" value="TreeGrafter"/>
</dbReference>
<name>A0A2S4KTT2_9HYPO</name>
<dbReference type="AlphaFoldDB" id="A0A2S4KTT2"/>
<reference evidence="3 4" key="1">
    <citation type="submission" date="2018-01" db="EMBL/GenBank/DDBJ databases">
        <title>Harnessing the power of phylogenomics to disentangle the directionality and signatures of interkingdom host jumping in the parasitic fungal genus Tolypocladium.</title>
        <authorList>
            <person name="Quandt C.A."/>
            <person name="Patterson W."/>
            <person name="Spatafora J.W."/>
        </authorList>
    </citation>
    <scope>NUCLEOTIDE SEQUENCE [LARGE SCALE GENOMIC DNA]</scope>
    <source>
        <strain evidence="3 4">NRBC 100945</strain>
    </source>
</reference>
<dbReference type="EMBL" id="PKSG01000671">
    <property type="protein sequence ID" value="POR33588.1"/>
    <property type="molecule type" value="Genomic_DNA"/>
</dbReference>
<evidence type="ECO:0000313" key="4">
    <source>
        <dbReference type="Proteomes" id="UP000237481"/>
    </source>
</evidence>
<proteinExistence type="inferred from homology"/>
<feature type="region of interest" description="Disordered" evidence="2">
    <location>
        <begin position="97"/>
        <end position="124"/>
    </location>
</feature>
<dbReference type="InterPro" id="IPR018608">
    <property type="entry name" value="Gti1/Pac2"/>
</dbReference>
<evidence type="ECO:0000313" key="3">
    <source>
        <dbReference type="EMBL" id="POR33588.1"/>
    </source>
</evidence>
<evidence type="ECO:0000256" key="1">
    <source>
        <dbReference type="ARBA" id="ARBA00008359"/>
    </source>
</evidence>
<protein>
    <submittedName>
        <fullName evidence="3">Global transcription regulator sge1</fullName>
    </submittedName>
</protein>
<sequence length="387" mass="41495">MSNQSSPLMPTWHGYVASTLDALVLIQGTLDGVLTHVPRRPHDRERQDLIKSGSIFIYEEHASGIKRWTDGVSWSPSRILGNFLIYRELDKPFAPGEKKRALKKKRSSPAGGISKSDGASRSSSNVANYASAGLEIGKDTERSLIGSLTDSYEFKASGLVKKTISITHRGVPHHLVSYYSVEDVMSGRLITPSKDSQLRGVVPHMDLMTAQNFRSPIDELEYGVDGGPTLMSTLGGGSHDHFGGGTSGSILHRAWSTTGMHNASTMQAAYAAPQFQLSHNTHPTYFAPMNSSMSAPMASPMPPPLPPSSMSSMPSTMPSSIPHSLPSSIPHSLPSSIPPSLPSSMASPAPPLSYAQHTASGYAWMPDMGVSDGYWDDRAGTTARGGY</sequence>
<feature type="region of interest" description="Disordered" evidence="2">
    <location>
        <begin position="295"/>
        <end position="352"/>
    </location>
</feature>
<evidence type="ECO:0000256" key="2">
    <source>
        <dbReference type="SAM" id="MobiDB-lite"/>
    </source>
</evidence>
<dbReference type="OrthoDB" id="5319641at2759"/>
<feature type="compositionally biased region" description="Low complexity" evidence="2">
    <location>
        <begin position="308"/>
        <end position="335"/>
    </location>
</feature>
<keyword evidence="4" id="KW-1185">Reference proteome</keyword>
<dbReference type="PANTHER" id="PTHR28027">
    <property type="entry name" value="TRANSCRIPTIONAL REGULATOR MIT1"/>
    <property type="match status" value="1"/>
</dbReference>
<dbReference type="PANTHER" id="PTHR28027:SF2">
    <property type="entry name" value="TRANSCRIPTIONAL REGULATOR MIT1"/>
    <property type="match status" value="1"/>
</dbReference>
<dbReference type="Proteomes" id="UP000237481">
    <property type="component" value="Unassembled WGS sequence"/>
</dbReference>
<accession>A0A2S4KTT2</accession>
<dbReference type="Pfam" id="PF09729">
    <property type="entry name" value="Gti1_Pac2"/>
    <property type="match status" value="1"/>
</dbReference>
<comment type="caution">
    <text evidence="3">The sequence shown here is derived from an EMBL/GenBank/DDBJ whole genome shotgun (WGS) entry which is preliminary data.</text>
</comment>
<organism evidence="3 4">
    <name type="scientific">Tolypocladium paradoxum</name>
    <dbReference type="NCBI Taxonomy" id="94208"/>
    <lineage>
        <taxon>Eukaryota</taxon>
        <taxon>Fungi</taxon>
        <taxon>Dikarya</taxon>
        <taxon>Ascomycota</taxon>
        <taxon>Pezizomycotina</taxon>
        <taxon>Sordariomycetes</taxon>
        <taxon>Hypocreomycetidae</taxon>
        <taxon>Hypocreales</taxon>
        <taxon>Ophiocordycipitaceae</taxon>
        <taxon>Tolypocladium</taxon>
    </lineage>
</organism>
<comment type="similarity">
    <text evidence="1">Belongs to the MIT1/WOR1 family.</text>
</comment>